<evidence type="ECO:0000313" key="2">
    <source>
        <dbReference type="EMBL" id="SFE64822.1"/>
    </source>
</evidence>
<accession>A0A1I2C9G9</accession>
<feature type="region of interest" description="Disordered" evidence="1">
    <location>
        <begin position="26"/>
        <end position="83"/>
    </location>
</feature>
<dbReference type="RefSeq" id="WP_092929880.1">
    <property type="nucleotide sequence ID" value="NZ_FOMZ01000020.1"/>
</dbReference>
<organism evidence="2 3">
    <name type="scientific">Actinopolyspora alba</name>
    <dbReference type="NCBI Taxonomy" id="673379"/>
    <lineage>
        <taxon>Bacteria</taxon>
        <taxon>Bacillati</taxon>
        <taxon>Actinomycetota</taxon>
        <taxon>Actinomycetes</taxon>
        <taxon>Actinopolysporales</taxon>
        <taxon>Actinopolysporaceae</taxon>
        <taxon>Actinopolyspora</taxon>
        <taxon>Actinopolyspora alba group</taxon>
    </lineage>
</organism>
<dbReference type="AlphaFoldDB" id="A0A1I2C9G9"/>
<reference evidence="3" key="1">
    <citation type="submission" date="2016-10" db="EMBL/GenBank/DDBJ databases">
        <authorList>
            <person name="Varghese N."/>
            <person name="Submissions S."/>
        </authorList>
    </citation>
    <scope>NUCLEOTIDE SEQUENCE [LARGE SCALE GENOMIC DNA]</scope>
    <source>
        <strain evidence="3">DSM 45004</strain>
    </source>
</reference>
<feature type="compositionally biased region" description="Basic and acidic residues" evidence="1">
    <location>
        <begin position="68"/>
        <end position="83"/>
    </location>
</feature>
<proteinExistence type="predicted"/>
<dbReference type="Proteomes" id="UP000198716">
    <property type="component" value="Unassembled WGS sequence"/>
</dbReference>
<gene>
    <name evidence="2" type="ORF">SAMN04487819_12011</name>
</gene>
<name>A0A1I2C9G9_9ACTN</name>
<dbReference type="EMBL" id="FOMZ01000020">
    <property type="protein sequence ID" value="SFE64822.1"/>
    <property type="molecule type" value="Genomic_DNA"/>
</dbReference>
<protein>
    <submittedName>
        <fullName evidence="2">Uncharacterized protein</fullName>
    </submittedName>
</protein>
<keyword evidence="3" id="KW-1185">Reference proteome</keyword>
<evidence type="ECO:0000313" key="3">
    <source>
        <dbReference type="Proteomes" id="UP000198716"/>
    </source>
</evidence>
<evidence type="ECO:0000256" key="1">
    <source>
        <dbReference type="SAM" id="MobiDB-lite"/>
    </source>
</evidence>
<sequence>MNIAIVMIGALLPILAASVFYVSDHRTPQRVNRSPPNCEESDEYDMSTSGDLTPLAPVDHVTPMDHVIPADHGSRDRRMSEAA</sequence>